<dbReference type="AlphaFoldDB" id="A0A0K2VPN2"/>
<evidence type="ECO:0000256" key="1">
    <source>
        <dbReference type="ARBA" id="ARBA00004429"/>
    </source>
</evidence>
<dbReference type="InterPro" id="IPR010065">
    <property type="entry name" value="AA_ABC_transptr_permease_3TM"/>
</dbReference>
<dbReference type="GO" id="GO:0043190">
    <property type="term" value="C:ATP-binding cassette (ABC) transporter complex"/>
    <property type="evidence" value="ECO:0007669"/>
    <property type="project" value="InterPro"/>
</dbReference>
<keyword evidence="7 8" id="KW-0472">Membrane</keyword>
<evidence type="ECO:0000256" key="6">
    <source>
        <dbReference type="ARBA" id="ARBA00022989"/>
    </source>
</evidence>
<reference evidence="11" key="1">
    <citation type="submission" date="2014-08" db="EMBL/GenBank/DDBJ databases">
        <authorList>
            <person name="Edwards T."/>
        </authorList>
    </citation>
    <scope>NUCLEOTIDE SEQUENCE [LARGE SCALE GENOMIC DNA]</scope>
</reference>
<name>A0A0K2VPN2_MESPL</name>
<dbReference type="PANTHER" id="PTHR30614">
    <property type="entry name" value="MEMBRANE COMPONENT OF AMINO ACID ABC TRANSPORTER"/>
    <property type="match status" value="1"/>
</dbReference>
<evidence type="ECO:0000256" key="8">
    <source>
        <dbReference type="RuleBase" id="RU363032"/>
    </source>
</evidence>
<evidence type="ECO:0000256" key="7">
    <source>
        <dbReference type="ARBA" id="ARBA00023136"/>
    </source>
</evidence>
<dbReference type="SUPFAM" id="SSF161098">
    <property type="entry name" value="MetI-like"/>
    <property type="match status" value="1"/>
</dbReference>
<evidence type="ECO:0000256" key="2">
    <source>
        <dbReference type="ARBA" id="ARBA00010072"/>
    </source>
</evidence>
<evidence type="ECO:0000313" key="11">
    <source>
        <dbReference type="Proteomes" id="UP000182888"/>
    </source>
</evidence>
<dbReference type="EMBL" id="CCND01000003">
    <property type="protein sequence ID" value="CDX50603.1"/>
    <property type="molecule type" value="Genomic_DNA"/>
</dbReference>
<keyword evidence="5 8" id="KW-0812">Transmembrane</keyword>
<feature type="transmembrane region" description="Helical" evidence="8">
    <location>
        <begin position="54"/>
        <end position="75"/>
    </location>
</feature>
<dbReference type="NCBIfam" id="TIGR01726">
    <property type="entry name" value="HEQRo_perm_3TM"/>
    <property type="match status" value="1"/>
</dbReference>
<feature type="transmembrane region" description="Helical" evidence="8">
    <location>
        <begin position="185"/>
        <end position="206"/>
    </location>
</feature>
<feature type="transmembrane region" description="Helical" evidence="8">
    <location>
        <begin position="20"/>
        <end position="42"/>
    </location>
</feature>
<keyword evidence="3 8" id="KW-0813">Transport</keyword>
<sequence length="230" mass="25046">MSLRDFGPNELMFLLLATRWTILLALIAFAGGGLVGLVVAAIRVAPARPLRWLAAGYIQFFMGTPILIQLFMAYYGSSLLGYRPDPWTAAAVTFSLNGGAFFGEIFRGAIEAIPKGQWEAATALGFRFLRTLRLVIIPQAVRLMLPPTVGFMVQIVKTTSIASLIGLTELARAATQVNTVTFQPVTVFGTVSLIYFALCWPLSLYAGHLERRFAVGVKRNTETPLVMSAA</sequence>
<evidence type="ECO:0000259" key="9">
    <source>
        <dbReference type="PROSITE" id="PS50928"/>
    </source>
</evidence>
<evidence type="ECO:0000256" key="3">
    <source>
        <dbReference type="ARBA" id="ARBA00022448"/>
    </source>
</evidence>
<dbReference type="Gene3D" id="1.10.3720.10">
    <property type="entry name" value="MetI-like"/>
    <property type="match status" value="1"/>
</dbReference>
<dbReference type="InterPro" id="IPR043429">
    <property type="entry name" value="ArtM/GltK/GlnP/TcyL/YhdX-like"/>
</dbReference>
<keyword evidence="4" id="KW-1003">Cell membrane</keyword>
<dbReference type="PANTHER" id="PTHR30614:SF34">
    <property type="entry name" value="BLR6398 PROTEIN"/>
    <property type="match status" value="1"/>
</dbReference>
<keyword evidence="6 8" id="KW-1133">Transmembrane helix</keyword>
<dbReference type="InterPro" id="IPR035906">
    <property type="entry name" value="MetI-like_sf"/>
</dbReference>
<organism evidence="10 11">
    <name type="scientific">Mesorhizobium plurifarium</name>
    <dbReference type="NCBI Taxonomy" id="69974"/>
    <lineage>
        <taxon>Bacteria</taxon>
        <taxon>Pseudomonadati</taxon>
        <taxon>Pseudomonadota</taxon>
        <taxon>Alphaproteobacteria</taxon>
        <taxon>Hyphomicrobiales</taxon>
        <taxon>Phyllobacteriaceae</taxon>
        <taxon>Mesorhizobium</taxon>
    </lineage>
</organism>
<dbReference type="Pfam" id="PF00528">
    <property type="entry name" value="BPD_transp_1"/>
    <property type="match status" value="1"/>
</dbReference>
<accession>A0A0K2VPN2</accession>
<dbReference type="GO" id="GO:0006865">
    <property type="term" value="P:amino acid transport"/>
    <property type="evidence" value="ECO:0007669"/>
    <property type="project" value="TreeGrafter"/>
</dbReference>
<feature type="domain" description="ABC transmembrane type-1" evidence="9">
    <location>
        <begin position="18"/>
        <end position="206"/>
    </location>
</feature>
<evidence type="ECO:0000256" key="4">
    <source>
        <dbReference type="ARBA" id="ARBA00022475"/>
    </source>
</evidence>
<dbReference type="InterPro" id="IPR000515">
    <property type="entry name" value="MetI-like"/>
</dbReference>
<evidence type="ECO:0000256" key="5">
    <source>
        <dbReference type="ARBA" id="ARBA00022692"/>
    </source>
</evidence>
<protein>
    <submittedName>
        <fullName evidence="10">Polar amino acid ABC transporter, inner membrane subunit</fullName>
    </submittedName>
</protein>
<dbReference type="CDD" id="cd06261">
    <property type="entry name" value="TM_PBP2"/>
    <property type="match status" value="1"/>
</dbReference>
<dbReference type="GO" id="GO:0022857">
    <property type="term" value="F:transmembrane transporter activity"/>
    <property type="evidence" value="ECO:0007669"/>
    <property type="project" value="InterPro"/>
</dbReference>
<proteinExistence type="inferred from homology"/>
<evidence type="ECO:0000313" key="10">
    <source>
        <dbReference type="EMBL" id="CDX50603.1"/>
    </source>
</evidence>
<comment type="similarity">
    <text evidence="2">Belongs to the binding-protein-dependent transport system permease family. HisMQ subfamily.</text>
</comment>
<dbReference type="PROSITE" id="PS50928">
    <property type="entry name" value="ABC_TM1"/>
    <property type="match status" value="1"/>
</dbReference>
<feature type="transmembrane region" description="Helical" evidence="8">
    <location>
        <begin position="87"/>
        <end position="106"/>
    </location>
</feature>
<dbReference type="Proteomes" id="UP000182888">
    <property type="component" value="Unassembled WGS sequence"/>
</dbReference>
<comment type="subcellular location">
    <subcellularLocation>
        <location evidence="1">Cell inner membrane</location>
        <topology evidence="1">Multi-pass membrane protein</topology>
    </subcellularLocation>
    <subcellularLocation>
        <location evidence="8">Cell membrane</location>
        <topology evidence="8">Multi-pass membrane protein</topology>
    </subcellularLocation>
</comment>
<gene>
    <name evidence="10" type="ORF">MPL1032_110214</name>
</gene>
<feature type="transmembrane region" description="Helical" evidence="8">
    <location>
        <begin position="143"/>
        <end position="165"/>
    </location>
</feature>